<keyword evidence="1" id="KW-0812">Transmembrane</keyword>
<feature type="transmembrane region" description="Helical" evidence="1">
    <location>
        <begin position="402"/>
        <end position="419"/>
    </location>
</feature>
<sequence length="430" mass="48195">MKDAADHPLRYELVNELHARPSPRLEAPCTGVFLAMKEPMDAANRDRVRDVQHLAQLCARHGAPRPDPQAGHYKATLGRHKLRWESHTEFVTYAAFSRGLPPRPFDPSIGEVFPADWQTTAPGKRVAAVMIHVDILPDDPRDVLPRLEEWFAADSLASVWVLDQSAVVAGDFRIDPAGWMRFAIFVRPDTASGRIGRIVQRLLDLETYRAMSMLGLGRARDLTQQMNALDPLLNDIVQGMTDDARPAEAVLQDLLSVSARLESAATTHSFRFGATTAYEAIVMDRVASLRETRFMGGQMLTEFMQRRYQPAMRTAKSAERRLTAMLDRCERAGELLRTRVDVWRGAQNQEIMERMDRRADLQLRLQHTVEGLSVVAISYYAVGLLGYALYPLAHALHVDKAVLIAGLTPVVVGGVWLAMRRIKARLHAGH</sequence>
<dbReference type="InterPro" id="IPR021830">
    <property type="entry name" value="DUF3422"/>
</dbReference>
<dbReference type="Pfam" id="PF11902">
    <property type="entry name" value="DUF3422"/>
    <property type="match status" value="1"/>
</dbReference>
<evidence type="ECO:0000313" key="2">
    <source>
        <dbReference type="EMBL" id="SMO48672.1"/>
    </source>
</evidence>
<dbReference type="RefSeq" id="WP_142661894.1">
    <property type="nucleotide sequence ID" value="NZ_FXTK01000003.1"/>
</dbReference>
<evidence type="ECO:0000313" key="3">
    <source>
        <dbReference type="Proteomes" id="UP000319014"/>
    </source>
</evidence>
<dbReference type="Proteomes" id="UP000319014">
    <property type="component" value="Unassembled WGS sequence"/>
</dbReference>
<dbReference type="EMBL" id="FXTK01000003">
    <property type="protein sequence ID" value="SMO48672.1"/>
    <property type="molecule type" value="Genomic_DNA"/>
</dbReference>
<keyword evidence="1" id="KW-0472">Membrane</keyword>
<organism evidence="2 3">
    <name type="scientific">Paracoccus laeviglucosivorans</name>
    <dbReference type="NCBI Taxonomy" id="1197861"/>
    <lineage>
        <taxon>Bacteria</taxon>
        <taxon>Pseudomonadati</taxon>
        <taxon>Pseudomonadota</taxon>
        <taxon>Alphaproteobacteria</taxon>
        <taxon>Rhodobacterales</taxon>
        <taxon>Paracoccaceae</taxon>
        <taxon>Paracoccus</taxon>
    </lineage>
</organism>
<evidence type="ECO:0000256" key="1">
    <source>
        <dbReference type="SAM" id="Phobius"/>
    </source>
</evidence>
<protein>
    <submittedName>
        <fullName evidence="2">Uncharacterized membrane-anchored protein</fullName>
    </submittedName>
</protein>
<gene>
    <name evidence="2" type="ORF">SAMN06265221_1034</name>
</gene>
<feature type="transmembrane region" description="Helical" evidence="1">
    <location>
        <begin position="371"/>
        <end position="390"/>
    </location>
</feature>
<keyword evidence="1" id="KW-1133">Transmembrane helix</keyword>
<dbReference type="OrthoDB" id="9767470at2"/>
<proteinExistence type="predicted"/>
<accession>A0A521BNH8</accession>
<dbReference type="AlphaFoldDB" id="A0A521BNH8"/>
<keyword evidence="3" id="KW-1185">Reference proteome</keyword>
<reference evidence="2 3" key="1">
    <citation type="submission" date="2017-05" db="EMBL/GenBank/DDBJ databases">
        <authorList>
            <person name="Varghese N."/>
            <person name="Submissions S."/>
        </authorList>
    </citation>
    <scope>NUCLEOTIDE SEQUENCE [LARGE SCALE GENOMIC DNA]</scope>
    <source>
        <strain evidence="2 3">DSM 100094</strain>
    </source>
</reference>
<name>A0A521BNH8_9RHOB</name>